<evidence type="ECO:0000256" key="9">
    <source>
        <dbReference type="SAM" id="Phobius"/>
    </source>
</evidence>
<feature type="region of interest" description="Disordered" evidence="8">
    <location>
        <begin position="445"/>
        <end position="501"/>
    </location>
</feature>
<feature type="domain" description="Protein kinase" evidence="10">
    <location>
        <begin position="9"/>
        <end position="258"/>
    </location>
</feature>
<keyword evidence="6 7" id="KW-0067">ATP-binding</keyword>
<organism evidence="11 12">
    <name type="scientific">Dactylosporangium sucinum</name>
    <dbReference type="NCBI Taxonomy" id="1424081"/>
    <lineage>
        <taxon>Bacteria</taxon>
        <taxon>Bacillati</taxon>
        <taxon>Actinomycetota</taxon>
        <taxon>Actinomycetes</taxon>
        <taxon>Micromonosporales</taxon>
        <taxon>Micromonosporaceae</taxon>
        <taxon>Dactylosporangium</taxon>
    </lineage>
</organism>
<dbReference type="InterPro" id="IPR011009">
    <property type="entry name" value="Kinase-like_dom_sf"/>
</dbReference>
<dbReference type="SUPFAM" id="SSF56112">
    <property type="entry name" value="Protein kinase-like (PK-like)"/>
    <property type="match status" value="1"/>
</dbReference>
<feature type="compositionally biased region" description="Basic and acidic residues" evidence="8">
    <location>
        <begin position="284"/>
        <end position="295"/>
    </location>
</feature>
<comment type="caution">
    <text evidence="11">The sequence shown here is derived from an EMBL/GenBank/DDBJ whole genome shotgun (WGS) entry which is preliminary data.</text>
</comment>
<dbReference type="AlphaFoldDB" id="A0A917U6V2"/>
<evidence type="ECO:0000256" key="4">
    <source>
        <dbReference type="ARBA" id="ARBA00022741"/>
    </source>
</evidence>
<keyword evidence="2" id="KW-0723">Serine/threonine-protein kinase</keyword>
<accession>A0A917U6V2</accession>
<dbReference type="SMART" id="SM00220">
    <property type="entry name" value="S_TKc"/>
    <property type="match status" value="1"/>
</dbReference>
<keyword evidence="9" id="KW-0812">Transmembrane</keyword>
<dbReference type="Proteomes" id="UP000642070">
    <property type="component" value="Unassembled WGS sequence"/>
</dbReference>
<feature type="compositionally biased region" description="Low complexity" evidence="8">
    <location>
        <begin position="468"/>
        <end position="477"/>
    </location>
</feature>
<feature type="binding site" evidence="7">
    <location>
        <position position="38"/>
    </location>
    <ligand>
        <name>ATP</name>
        <dbReference type="ChEBI" id="CHEBI:30616"/>
    </ligand>
</feature>
<feature type="region of interest" description="Disordered" evidence="8">
    <location>
        <begin position="315"/>
        <end position="407"/>
    </location>
</feature>
<name>A0A917U6V2_9ACTN</name>
<dbReference type="PROSITE" id="PS50011">
    <property type="entry name" value="PROTEIN_KINASE_DOM"/>
    <property type="match status" value="1"/>
</dbReference>
<evidence type="ECO:0000256" key="7">
    <source>
        <dbReference type="PROSITE-ProRule" id="PRU10141"/>
    </source>
</evidence>
<feature type="region of interest" description="Disordered" evidence="8">
    <location>
        <begin position="258"/>
        <end position="301"/>
    </location>
</feature>
<dbReference type="InterPro" id="IPR017441">
    <property type="entry name" value="Protein_kinase_ATP_BS"/>
</dbReference>
<protein>
    <recommendedName>
        <fullName evidence="1">non-specific serine/threonine protein kinase</fullName>
        <ecNumber evidence="1">2.7.11.1</ecNumber>
    </recommendedName>
</protein>
<dbReference type="GO" id="GO:0004674">
    <property type="term" value="F:protein serine/threonine kinase activity"/>
    <property type="evidence" value="ECO:0007669"/>
    <property type="project" value="UniProtKB-KW"/>
</dbReference>
<reference evidence="11" key="1">
    <citation type="journal article" date="2014" name="Int. J. Syst. Evol. Microbiol.">
        <title>Complete genome sequence of Corynebacterium casei LMG S-19264T (=DSM 44701T), isolated from a smear-ripened cheese.</title>
        <authorList>
            <consortium name="US DOE Joint Genome Institute (JGI-PGF)"/>
            <person name="Walter F."/>
            <person name="Albersmeier A."/>
            <person name="Kalinowski J."/>
            <person name="Ruckert C."/>
        </authorList>
    </citation>
    <scope>NUCLEOTIDE SEQUENCE</scope>
    <source>
        <strain evidence="11">JCM 19831</strain>
    </source>
</reference>
<feature type="transmembrane region" description="Helical" evidence="9">
    <location>
        <begin position="410"/>
        <end position="430"/>
    </location>
</feature>
<keyword evidence="4 7" id="KW-0547">Nucleotide-binding</keyword>
<feature type="compositionally biased region" description="Low complexity" evidence="8">
    <location>
        <begin position="315"/>
        <end position="333"/>
    </location>
</feature>
<gene>
    <name evidence="11" type="ORF">GCM10007977_075660</name>
</gene>
<dbReference type="InterPro" id="IPR000719">
    <property type="entry name" value="Prot_kinase_dom"/>
</dbReference>
<proteinExistence type="predicted"/>
<reference evidence="11" key="2">
    <citation type="submission" date="2020-09" db="EMBL/GenBank/DDBJ databases">
        <authorList>
            <person name="Sun Q."/>
            <person name="Ohkuma M."/>
        </authorList>
    </citation>
    <scope>NUCLEOTIDE SEQUENCE</scope>
    <source>
        <strain evidence="11">JCM 19831</strain>
    </source>
</reference>
<dbReference type="Gene3D" id="1.10.510.10">
    <property type="entry name" value="Transferase(Phosphotransferase) domain 1"/>
    <property type="match status" value="1"/>
</dbReference>
<keyword evidence="3" id="KW-0808">Transferase</keyword>
<feature type="compositionally biased region" description="Basic and acidic residues" evidence="8">
    <location>
        <begin position="334"/>
        <end position="347"/>
    </location>
</feature>
<dbReference type="PANTHER" id="PTHR43289:SF6">
    <property type="entry name" value="SERINE_THREONINE-PROTEIN KINASE NEKL-3"/>
    <property type="match status" value="1"/>
</dbReference>
<keyword evidence="9" id="KW-0472">Membrane</keyword>
<keyword evidence="12" id="KW-1185">Reference proteome</keyword>
<evidence type="ECO:0000313" key="12">
    <source>
        <dbReference type="Proteomes" id="UP000642070"/>
    </source>
</evidence>
<keyword evidence="9" id="KW-1133">Transmembrane helix</keyword>
<dbReference type="Pfam" id="PF00069">
    <property type="entry name" value="Pkinase"/>
    <property type="match status" value="1"/>
</dbReference>
<dbReference type="EC" id="2.7.11.1" evidence="1"/>
<dbReference type="GO" id="GO:0005524">
    <property type="term" value="F:ATP binding"/>
    <property type="evidence" value="ECO:0007669"/>
    <property type="project" value="UniProtKB-UniRule"/>
</dbReference>
<evidence type="ECO:0000256" key="8">
    <source>
        <dbReference type="SAM" id="MobiDB-lite"/>
    </source>
</evidence>
<dbReference type="InterPro" id="IPR008271">
    <property type="entry name" value="Ser/Thr_kinase_AS"/>
</dbReference>
<evidence type="ECO:0000256" key="6">
    <source>
        <dbReference type="ARBA" id="ARBA00022840"/>
    </source>
</evidence>
<evidence type="ECO:0000256" key="5">
    <source>
        <dbReference type="ARBA" id="ARBA00022777"/>
    </source>
</evidence>
<dbReference type="PANTHER" id="PTHR43289">
    <property type="entry name" value="MITOGEN-ACTIVATED PROTEIN KINASE KINASE KINASE 20-RELATED"/>
    <property type="match status" value="1"/>
</dbReference>
<sequence>MSVTLTDRYRLDYPVGAGGMGIVWRATDLRSQRHVAVKEVRFPATLPEAERAELTGKVERAARLDHPHVVKVHDVVVDDGRPWIVMDLVAGRSLERLVLDDGPLSPRAAAELGLALQDALATAHGQGVVHGDVKPSNVLVAADGTARLTDFSVALALGPGTLLASPGYVAPERLRDGVADAAADHFSLGATLYFAVEGRNPFQLAGEALSGLFTAASDPHPRPAHAGALTAAIDGLLDKSPQTRLTGEAARDALREALESAVTSATSPAAAPSDQSEMSVVDTQPREEPTEDHPDAQAVADPGGEAIDETAAPADETAGQGQAAAAAAAAHDQAPADERLAGERPTGEDDPAGATRPIAGARPSSADWPVLDDDPTDETPPITGGAYASGYPRPAAGERPGDGRRKRRRAVLAGLAGAAVLALLVTVGLVTRGGEPASVTGEPAQALVTTPSPSPQPSSAPPAVTAEASPSASLSPSGRTRSTTRAASPKPPTTTGAALSFDTTSYSGRCRWGTTVTATVTIRVSGSATTTVRYQMQSDAGYAGGTVEGTARNGVYTESFTVGIGLGDRKTTEFWFEVTTPTGRESNHVTFRNSCS</sequence>
<evidence type="ECO:0000256" key="2">
    <source>
        <dbReference type="ARBA" id="ARBA00022527"/>
    </source>
</evidence>
<dbReference type="RefSeq" id="WP_190254841.1">
    <property type="nucleotide sequence ID" value="NZ_BMPI01000047.1"/>
</dbReference>
<dbReference type="Gene3D" id="3.30.200.20">
    <property type="entry name" value="Phosphorylase Kinase, domain 1"/>
    <property type="match status" value="1"/>
</dbReference>
<dbReference type="PROSITE" id="PS00107">
    <property type="entry name" value="PROTEIN_KINASE_ATP"/>
    <property type="match status" value="1"/>
</dbReference>
<keyword evidence="5" id="KW-0418">Kinase</keyword>
<feature type="compositionally biased region" description="Low complexity" evidence="8">
    <location>
        <begin position="259"/>
        <end position="273"/>
    </location>
</feature>
<evidence type="ECO:0000259" key="10">
    <source>
        <dbReference type="PROSITE" id="PS50011"/>
    </source>
</evidence>
<dbReference type="PROSITE" id="PS00108">
    <property type="entry name" value="PROTEIN_KINASE_ST"/>
    <property type="match status" value="1"/>
</dbReference>
<dbReference type="EMBL" id="BMPI01000047">
    <property type="protein sequence ID" value="GGM62959.1"/>
    <property type="molecule type" value="Genomic_DNA"/>
</dbReference>
<evidence type="ECO:0000313" key="11">
    <source>
        <dbReference type="EMBL" id="GGM62959.1"/>
    </source>
</evidence>
<evidence type="ECO:0000256" key="1">
    <source>
        <dbReference type="ARBA" id="ARBA00012513"/>
    </source>
</evidence>
<dbReference type="CDD" id="cd14014">
    <property type="entry name" value="STKc_PknB_like"/>
    <property type="match status" value="1"/>
</dbReference>
<evidence type="ECO:0000256" key="3">
    <source>
        <dbReference type="ARBA" id="ARBA00022679"/>
    </source>
</evidence>